<organism evidence="1 2">
    <name type="scientific">Mageeibacillus indolicus (strain UPII9-5)</name>
    <name type="common">Clostridiales genomosp. BVAB3 (strain UPII9-5)</name>
    <dbReference type="NCBI Taxonomy" id="699246"/>
    <lineage>
        <taxon>Bacteria</taxon>
        <taxon>Bacillati</taxon>
        <taxon>Bacillota</taxon>
        <taxon>Clostridia</taxon>
        <taxon>Eubacteriales</taxon>
        <taxon>Oscillospiraceae</taxon>
        <taxon>Mageeibacillus</taxon>
    </lineage>
</organism>
<dbReference type="EMBL" id="CP001850">
    <property type="protein sequence ID" value="ADC90475.1"/>
    <property type="molecule type" value="Genomic_DNA"/>
</dbReference>
<dbReference type="AlphaFoldDB" id="D3R0V3"/>
<sequence>MLENAGHHRICQLLSYVRQVCQVQIMLYKRRSNGHIAADQ</sequence>
<evidence type="ECO:0000313" key="2">
    <source>
        <dbReference type="Proteomes" id="UP000008234"/>
    </source>
</evidence>
<gene>
    <name evidence="1" type="ordered locus">HMPREF0868_0479</name>
</gene>
<dbReference type="HOGENOM" id="CLU_3292067_0_0_9"/>
<accession>D3R0V3</accession>
<dbReference type="KEGG" id="clo:HMPREF0868_0479"/>
<name>D3R0V3_MAGIU</name>
<dbReference type="Proteomes" id="UP000008234">
    <property type="component" value="Chromosome"/>
</dbReference>
<evidence type="ECO:0000313" key="1">
    <source>
        <dbReference type="EMBL" id="ADC90475.1"/>
    </source>
</evidence>
<reference evidence="2" key="1">
    <citation type="submission" date="2009-12" db="EMBL/GenBank/DDBJ databases">
        <title>Sequence of Clostridiales genomosp. BVAB3 str. UPII9-5.</title>
        <authorList>
            <person name="Madupu R."/>
            <person name="Durkin A.S."/>
            <person name="Torralba M."/>
            <person name="Methe B."/>
            <person name="Sutton G.G."/>
            <person name="Strausberg R.L."/>
            <person name="Nelson K.E."/>
        </authorList>
    </citation>
    <scope>NUCLEOTIDE SEQUENCE [LARGE SCALE GENOMIC DNA]</scope>
    <source>
        <strain evidence="2">UPII9-5</strain>
    </source>
</reference>
<protein>
    <submittedName>
        <fullName evidence="1">Uncharacterized protein</fullName>
    </submittedName>
</protein>
<keyword evidence="2" id="KW-1185">Reference proteome</keyword>
<proteinExistence type="predicted"/>
<dbReference type="STRING" id="699246.HMPREF0868_0479"/>